<keyword evidence="5" id="KW-0812">Transmembrane</keyword>
<dbReference type="Pfam" id="PF13620">
    <property type="entry name" value="CarboxypepD_reg"/>
    <property type="match status" value="1"/>
</dbReference>
<dbReference type="InterPro" id="IPR057601">
    <property type="entry name" value="Oar-like_b-barrel"/>
</dbReference>
<dbReference type="GO" id="GO:0009279">
    <property type="term" value="C:cell outer membrane"/>
    <property type="evidence" value="ECO:0007669"/>
    <property type="project" value="UniProtKB-SubCell"/>
</dbReference>
<sequence precursor="true">MKRLSCRLPQPYTYALAMLAIHVVICSTAPYAWSQTVSGDLVGRVLDAAGSAVPNATITATNTGTNVNTKGTTNTSGEYRIGNLPPGNYDISAAANGFAKATLKNVAVQLNQIATANLTLQVGTVTTSVEVTEAPAVIDTTTAQVQNTFSSKASEDLPTTSNGFGVLNLSMLNAGVTSAGGIGVGIGTGPSVGGQRPRSNNFTVEGIDNNEKSTTGPEASIPNDAVAEFSVLQNQFTAEYGHSAGGQFNTVVKSGTNSVHGTVYEYMQNRDLNALDQHLAQQGILSNPRFDQNRLGATIGGPIIKDKWFYFGDFEYNPVGQAATAAGQLLTPTTQGYSILNGIPGLNATNLSILQKYVPASPAASSTISIGSTNVPVGVLPIAAPNFQNNYNGVASMDFNASDKDQIRGRFVFNHISFIDTTANLPVFYTTVPEKAYLATFTEYHTFSPRLTNEFRLGFNRLFQDFPSGNFSFPGLDQFPNLTFDELSLQLGPDPNAPQSQSQNTYQLTDNITWIKGNHTFKVGQDFRRYIAPQSFTQRLRGDYEYSTLELYLRDIAPDVFGERTLGQPRYYGNQTASYTYAQDTWRIRPNLSLNLGVRYEFTGEPWSASTQTLNSAASVPNVLEFNKPKTQTNAFAPRIGIAYSPGTSGNTSIRAGFGMSYDVLFDNIAILSLPPQLTTTADITNSQFSNLVGVPGFLANGGFGPNLSVSGQLTPQQARENTSGYITNQVLPYAIQWNFGIQHVFAKDYTFEARYLGTRGVHLPMQQQINRSSPVTGTNQIPTYMSAPGTAALAGLPLTVGDLRNMGNVLPQFGAAGFTSAITAYTSQGWSTYNGLALQANRRFTRGLQVQAAYTWSHLIDNSTTEFGATYLTPRRAQDFQNLTADKATSLLDRRQRFSFSAIYDAPWYRTNRSWFLKNLVGNWEIAPIYIYETPEYYTVQSGIDSNFNGDAAGDRVMVNPNGTAHTGSDIYGLDRSGNRIAVTAPAAQVNQVVAWVAVNPNARYIRAGYGTVPNAGRNTEAMQPINNIDLTLLKRFNITERLHLELSGQALNLFNHPQYIAGTPDAAQLPNNYSIYTPGVRSFVTVNSPTFNNSVATFSSNPRTMVLVGKITW</sequence>
<feature type="domain" description="TonB-dependent transporter Oar-like beta-barrel" evidence="6">
    <location>
        <begin position="251"/>
        <end position="1068"/>
    </location>
</feature>
<gene>
    <name evidence="7" type="ordered locus">Acid_4727</name>
</gene>
<evidence type="ECO:0000256" key="3">
    <source>
        <dbReference type="ARBA" id="ARBA00023237"/>
    </source>
</evidence>
<evidence type="ECO:0000256" key="1">
    <source>
        <dbReference type="ARBA" id="ARBA00004442"/>
    </source>
</evidence>
<dbReference type="InterPro" id="IPR036942">
    <property type="entry name" value="Beta-barrel_TonB_sf"/>
</dbReference>
<keyword evidence="3" id="KW-0998">Cell outer membrane</keyword>
<organism evidence="7">
    <name type="scientific">Solibacter usitatus (strain Ellin6076)</name>
    <dbReference type="NCBI Taxonomy" id="234267"/>
    <lineage>
        <taxon>Bacteria</taxon>
        <taxon>Pseudomonadati</taxon>
        <taxon>Acidobacteriota</taxon>
        <taxon>Terriglobia</taxon>
        <taxon>Bryobacterales</taxon>
        <taxon>Solibacteraceae</taxon>
        <taxon>Candidatus Solibacter</taxon>
    </lineage>
</organism>
<keyword evidence="2 5" id="KW-0472">Membrane</keyword>
<dbReference type="Gene3D" id="2.40.170.20">
    <property type="entry name" value="TonB-dependent receptor, beta-barrel domain"/>
    <property type="match status" value="1"/>
</dbReference>
<evidence type="ECO:0000259" key="6">
    <source>
        <dbReference type="Pfam" id="PF25183"/>
    </source>
</evidence>
<reference evidence="7" key="1">
    <citation type="submission" date="2006-10" db="EMBL/GenBank/DDBJ databases">
        <title>Complete sequence of Solibacter usitatus Ellin6076.</title>
        <authorList>
            <consortium name="US DOE Joint Genome Institute"/>
            <person name="Copeland A."/>
            <person name="Lucas S."/>
            <person name="Lapidus A."/>
            <person name="Barry K."/>
            <person name="Detter J.C."/>
            <person name="Glavina del Rio T."/>
            <person name="Hammon N."/>
            <person name="Israni S."/>
            <person name="Dalin E."/>
            <person name="Tice H."/>
            <person name="Pitluck S."/>
            <person name="Thompson L.S."/>
            <person name="Brettin T."/>
            <person name="Bruce D."/>
            <person name="Han C."/>
            <person name="Tapia R."/>
            <person name="Gilna P."/>
            <person name="Schmutz J."/>
            <person name="Larimer F."/>
            <person name="Land M."/>
            <person name="Hauser L."/>
            <person name="Kyrpides N."/>
            <person name="Mikhailova N."/>
            <person name="Janssen P.H."/>
            <person name="Kuske C.R."/>
            <person name="Richardson P."/>
        </authorList>
    </citation>
    <scope>NUCLEOTIDE SEQUENCE</scope>
    <source>
        <strain evidence="7">Ellin6076</strain>
    </source>
</reference>
<dbReference type="InParanoid" id="Q01XC9"/>
<protein>
    <submittedName>
        <fullName evidence="7">Cna B domain protein</fullName>
    </submittedName>
</protein>
<name>Q01XC9_SOLUE</name>
<feature type="transmembrane region" description="Helical" evidence="5">
    <location>
        <begin position="12"/>
        <end position="33"/>
    </location>
</feature>
<dbReference type="InterPro" id="IPR008969">
    <property type="entry name" value="CarboxyPept-like_regulatory"/>
</dbReference>
<dbReference type="HOGENOM" id="CLU_006298_0_0_0"/>
<accession>Q01XC9</accession>
<evidence type="ECO:0000256" key="5">
    <source>
        <dbReference type="SAM" id="Phobius"/>
    </source>
</evidence>
<dbReference type="STRING" id="234267.Acid_4727"/>
<proteinExistence type="predicted"/>
<feature type="region of interest" description="Disordered" evidence="4">
    <location>
        <begin position="189"/>
        <end position="220"/>
    </location>
</feature>
<dbReference type="SUPFAM" id="SSF49464">
    <property type="entry name" value="Carboxypeptidase regulatory domain-like"/>
    <property type="match status" value="1"/>
</dbReference>
<comment type="subcellular location">
    <subcellularLocation>
        <location evidence="1">Cell outer membrane</location>
    </subcellularLocation>
</comment>
<evidence type="ECO:0000256" key="4">
    <source>
        <dbReference type="SAM" id="MobiDB-lite"/>
    </source>
</evidence>
<keyword evidence="5" id="KW-1133">Transmembrane helix</keyword>
<dbReference type="eggNOG" id="COG4932">
    <property type="taxonomic scope" value="Bacteria"/>
</dbReference>
<evidence type="ECO:0000256" key="2">
    <source>
        <dbReference type="ARBA" id="ARBA00023136"/>
    </source>
</evidence>
<dbReference type="Pfam" id="PF25183">
    <property type="entry name" value="OMP_b-brl_4"/>
    <property type="match status" value="1"/>
</dbReference>
<evidence type="ECO:0000313" key="7">
    <source>
        <dbReference type="EMBL" id="ABJ85686.1"/>
    </source>
</evidence>
<dbReference type="AlphaFoldDB" id="Q01XC9"/>
<dbReference type="Gene3D" id="2.60.40.1120">
    <property type="entry name" value="Carboxypeptidase-like, regulatory domain"/>
    <property type="match status" value="1"/>
</dbReference>
<dbReference type="KEGG" id="sus:Acid_4727"/>
<dbReference type="SUPFAM" id="SSF56935">
    <property type="entry name" value="Porins"/>
    <property type="match status" value="1"/>
</dbReference>
<dbReference type="EMBL" id="CP000473">
    <property type="protein sequence ID" value="ABJ85686.1"/>
    <property type="molecule type" value="Genomic_DNA"/>
</dbReference>